<keyword evidence="9 10" id="KW-1208">Phospholipid metabolism</keyword>
<dbReference type="Pfam" id="PF02660">
    <property type="entry name" value="G3P_acyltransf"/>
    <property type="match status" value="1"/>
</dbReference>
<evidence type="ECO:0000256" key="5">
    <source>
        <dbReference type="ARBA" id="ARBA00022989"/>
    </source>
</evidence>
<feature type="transmembrane region" description="Helical" evidence="10">
    <location>
        <begin position="82"/>
        <end position="103"/>
    </location>
</feature>
<dbReference type="RefSeq" id="WP_057818014.1">
    <property type="nucleotide sequence ID" value="NZ_AZEC01000002.1"/>
</dbReference>
<accession>A0A0R1N1H8</accession>
<dbReference type="SMART" id="SM01207">
    <property type="entry name" value="G3P_acyltransf"/>
    <property type="match status" value="1"/>
</dbReference>
<keyword evidence="1 10" id="KW-1003">Cell membrane</keyword>
<keyword evidence="7 10" id="KW-0472">Membrane</keyword>
<comment type="pathway">
    <text evidence="10">Lipid metabolism; phospholipid metabolism.</text>
</comment>
<gene>
    <name evidence="10" type="primary">plsY</name>
    <name evidence="11" type="ORF">FD09_GL001271</name>
</gene>
<dbReference type="GO" id="GO:0043772">
    <property type="term" value="F:acyl-phosphate glycerol-3-phosphate acyltransferase activity"/>
    <property type="evidence" value="ECO:0007669"/>
    <property type="project" value="UniProtKB-UniRule"/>
</dbReference>
<dbReference type="PATRIC" id="fig|1423792.3.peg.1290"/>
<evidence type="ECO:0000256" key="1">
    <source>
        <dbReference type="ARBA" id="ARBA00022475"/>
    </source>
</evidence>
<dbReference type="EMBL" id="AZEC01000002">
    <property type="protein sequence ID" value="KRL14110.1"/>
    <property type="molecule type" value="Genomic_DNA"/>
</dbReference>
<keyword evidence="11" id="KW-0012">Acyltransferase</keyword>
<dbReference type="GO" id="GO:0008654">
    <property type="term" value="P:phospholipid biosynthetic process"/>
    <property type="evidence" value="ECO:0007669"/>
    <property type="project" value="UniProtKB-UniRule"/>
</dbReference>
<evidence type="ECO:0000256" key="3">
    <source>
        <dbReference type="ARBA" id="ARBA00022679"/>
    </source>
</evidence>
<keyword evidence="2 10" id="KW-0444">Lipid biosynthesis</keyword>
<feature type="transmembrane region" description="Helical" evidence="10">
    <location>
        <begin position="157"/>
        <end position="177"/>
    </location>
</feature>
<keyword evidence="5 10" id="KW-1133">Transmembrane helix</keyword>
<evidence type="ECO:0000256" key="10">
    <source>
        <dbReference type="HAMAP-Rule" id="MF_01043"/>
    </source>
</evidence>
<dbReference type="STRING" id="1423792.FD09_GL001271"/>
<evidence type="ECO:0000256" key="4">
    <source>
        <dbReference type="ARBA" id="ARBA00022692"/>
    </source>
</evidence>
<feature type="transmembrane region" description="Helical" evidence="10">
    <location>
        <begin position="6"/>
        <end position="29"/>
    </location>
</feature>
<comment type="caution">
    <text evidence="11">The sequence shown here is derived from an EMBL/GenBank/DDBJ whole genome shotgun (WGS) entry which is preliminary data.</text>
</comment>
<dbReference type="AlphaFoldDB" id="A0A0R1N1H8"/>
<evidence type="ECO:0000313" key="12">
    <source>
        <dbReference type="Proteomes" id="UP000051330"/>
    </source>
</evidence>
<keyword evidence="3 10" id="KW-0808">Transferase</keyword>
<name>A0A0R1N1H8_9LACO</name>
<evidence type="ECO:0000313" key="11">
    <source>
        <dbReference type="EMBL" id="KRL14110.1"/>
    </source>
</evidence>
<dbReference type="HAMAP" id="MF_01043">
    <property type="entry name" value="PlsY"/>
    <property type="match status" value="1"/>
</dbReference>
<feature type="transmembrane region" description="Helical" evidence="10">
    <location>
        <begin position="115"/>
        <end position="137"/>
    </location>
</feature>
<comment type="catalytic activity">
    <reaction evidence="10">
        <text>an acyl phosphate + sn-glycerol 3-phosphate = a 1-acyl-sn-glycero-3-phosphate + phosphate</text>
        <dbReference type="Rhea" id="RHEA:34075"/>
        <dbReference type="ChEBI" id="CHEBI:43474"/>
        <dbReference type="ChEBI" id="CHEBI:57597"/>
        <dbReference type="ChEBI" id="CHEBI:57970"/>
        <dbReference type="ChEBI" id="CHEBI:59918"/>
        <dbReference type="EC" id="2.3.1.275"/>
    </reaction>
</comment>
<evidence type="ECO:0000256" key="2">
    <source>
        <dbReference type="ARBA" id="ARBA00022516"/>
    </source>
</evidence>
<keyword evidence="4 10" id="KW-0812">Transmembrane</keyword>
<keyword evidence="6 10" id="KW-0443">Lipid metabolism</keyword>
<dbReference type="PANTHER" id="PTHR30309:SF0">
    <property type="entry name" value="GLYCEROL-3-PHOSPHATE ACYLTRANSFERASE-RELATED"/>
    <property type="match status" value="1"/>
</dbReference>
<comment type="function">
    <text evidence="10">Catalyzes the transfer of an acyl group from acyl-phosphate (acyl-PO(4)) to glycerol-3-phosphate (G3P) to form lysophosphatidic acid (LPA). This enzyme utilizes acyl-phosphate as fatty acyl donor, but not acyl-CoA or acyl-ACP.</text>
</comment>
<dbReference type="Proteomes" id="UP000051330">
    <property type="component" value="Unassembled WGS sequence"/>
</dbReference>
<sequence length="208" mass="22955">MDYKLILLFLAAYLIGSFPSALIIGKVFYHKDIRQFGSGNIGTTNAYRVLGPKAGTGVLVMDVLKGTLGASLPLLFQYSDRHLVLLIGLGAVLGHSFSLYIHFHGGKSVATSAGILLAYNPEFFLIAALIFLTIMYLSSMVSLASTLGCTLVLILSFYYQDWVLSTIVAAVTIFVIIRHRSNFRRIKNGTENLVPFGVVYRHRQKHSH</sequence>
<evidence type="ECO:0000256" key="6">
    <source>
        <dbReference type="ARBA" id="ARBA00023098"/>
    </source>
</evidence>
<keyword evidence="8 10" id="KW-0594">Phospholipid biosynthesis</keyword>
<dbReference type="EC" id="2.3.1.275" evidence="10"/>
<evidence type="ECO:0000256" key="8">
    <source>
        <dbReference type="ARBA" id="ARBA00023209"/>
    </source>
</evidence>
<reference evidence="11 12" key="1">
    <citation type="journal article" date="2015" name="Genome Announc.">
        <title>Expanding the biotechnology potential of lactobacilli through comparative genomics of 213 strains and associated genera.</title>
        <authorList>
            <person name="Sun Z."/>
            <person name="Harris H.M."/>
            <person name="McCann A."/>
            <person name="Guo C."/>
            <person name="Argimon S."/>
            <person name="Zhang W."/>
            <person name="Yang X."/>
            <person name="Jeffery I.B."/>
            <person name="Cooney J.C."/>
            <person name="Kagawa T.F."/>
            <person name="Liu W."/>
            <person name="Song Y."/>
            <person name="Salvetti E."/>
            <person name="Wrobel A."/>
            <person name="Rasinkangas P."/>
            <person name="Parkhill J."/>
            <person name="Rea M.C."/>
            <person name="O'Sullivan O."/>
            <person name="Ritari J."/>
            <person name="Douillard F.P."/>
            <person name="Paul Ross R."/>
            <person name="Yang R."/>
            <person name="Briner A.E."/>
            <person name="Felis G.E."/>
            <person name="de Vos W.M."/>
            <person name="Barrangou R."/>
            <person name="Klaenhammer T.R."/>
            <person name="Caufield P.W."/>
            <person name="Cui Y."/>
            <person name="Zhang H."/>
            <person name="O'Toole P.W."/>
        </authorList>
    </citation>
    <scope>NUCLEOTIDE SEQUENCE [LARGE SCALE GENOMIC DNA]</scope>
    <source>
        <strain evidence="11 12">DSM 12744</strain>
    </source>
</reference>
<organism evidence="11 12">
    <name type="scientific">Schleiferilactobacillus perolens DSM 12744</name>
    <dbReference type="NCBI Taxonomy" id="1423792"/>
    <lineage>
        <taxon>Bacteria</taxon>
        <taxon>Bacillati</taxon>
        <taxon>Bacillota</taxon>
        <taxon>Bacilli</taxon>
        <taxon>Lactobacillales</taxon>
        <taxon>Lactobacillaceae</taxon>
        <taxon>Schleiferilactobacillus</taxon>
    </lineage>
</organism>
<protein>
    <recommendedName>
        <fullName evidence="10">Glycerol-3-phosphate acyltransferase</fullName>
    </recommendedName>
    <alternativeName>
        <fullName evidence="10">Acyl-PO4 G3P acyltransferase</fullName>
    </alternativeName>
    <alternativeName>
        <fullName evidence="10">Acyl-phosphate--glycerol-3-phosphate acyltransferase</fullName>
    </alternativeName>
    <alternativeName>
        <fullName evidence="10">G3P acyltransferase</fullName>
        <shortName evidence="10">GPAT</shortName>
        <ecNumber evidence="10">2.3.1.275</ecNumber>
    </alternativeName>
    <alternativeName>
        <fullName evidence="10">Lysophosphatidic acid synthase</fullName>
        <shortName evidence="10">LPA synthase</shortName>
    </alternativeName>
</protein>
<dbReference type="NCBIfam" id="TIGR00023">
    <property type="entry name" value="glycerol-3-phosphate 1-O-acyltransferase PlsY"/>
    <property type="match status" value="1"/>
</dbReference>
<evidence type="ECO:0000256" key="9">
    <source>
        <dbReference type="ARBA" id="ARBA00023264"/>
    </source>
</evidence>
<comment type="subunit">
    <text evidence="10">Probably interacts with PlsX.</text>
</comment>
<comment type="subcellular location">
    <subcellularLocation>
        <location evidence="10">Cell membrane</location>
        <topology evidence="10">Multi-pass membrane protein</topology>
    </subcellularLocation>
</comment>
<dbReference type="InterPro" id="IPR003811">
    <property type="entry name" value="G3P_acylTferase_PlsY"/>
</dbReference>
<dbReference type="UniPathway" id="UPA00085"/>
<dbReference type="GO" id="GO:0005886">
    <property type="term" value="C:plasma membrane"/>
    <property type="evidence" value="ECO:0007669"/>
    <property type="project" value="UniProtKB-SubCell"/>
</dbReference>
<keyword evidence="12" id="KW-1185">Reference proteome</keyword>
<evidence type="ECO:0000256" key="7">
    <source>
        <dbReference type="ARBA" id="ARBA00023136"/>
    </source>
</evidence>
<comment type="similarity">
    <text evidence="10">Belongs to the PlsY family.</text>
</comment>
<dbReference type="PANTHER" id="PTHR30309">
    <property type="entry name" value="INNER MEMBRANE PROTEIN YGIH"/>
    <property type="match status" value="1"/>
</dbReference>
<proteinExistence type="inferred from homology"/>